<proteinExistence type="predicted"/>
<sequence>MKKEKLIACSLLPAFWMMYFLLELVTGRVKDMKQISFNIVFIILFALVGYILYILGTKLSKGLKTKSIFLSLLIFIAIDQGIKLTIKRWFFDKSFVIIKDIINFDPIINTQGSWLNARFGANVSFIGLIIFNFIGLFFILEIYRYSIYKNYKCSWLDFTFIFMFSGAVCSLIDKLFYGGSLDFIGIMPLFVADIKDIYLCIAIFFIFLFFYISKILDDDKESNLSDDFQSIKMFFIFIKDDMLKLVRLKK</sequence>
<comment type="caution">
    <text evidence="1">The sequence shown here is derived from an EMBL/GenBank/DDBJ whole genome shotgun (WGS) entry which is preliminary data.</text>
</comment>
<dbReference type="Proteomes" id="UP001058074">
    <property type="component" value="Unassembled WGS sequence"/>
</dbReference>
<dbReference type="EMBL" id="BROD01000001">
    <property type="protein sequence ID" value="GKX68305.1"/>
    <property type="molecule type" value="Genomic_DNA"/>
</dbReference>
<accession>A0ACB5RGT1</accession>
<protein>
    <submittedName>
        <fullName evidence="1">Uncharacterized protein</fullName>
    </submittedName>
</protein>
<reference evidence="1" key="1">
    <citation type="journal article" date="2025" name="Int. J. Syst. Evol. Microbiol.">
        <title>Inconstantimicrobium mannanitabidum sp. nov., a novel member of the family Clostridiaceae isolated from anoxic soil under the treatment of reductive soil disinfestation.</title>
        <authorList>
            <person name="Ueki A."/>
            <person name="Tonouchi A."/>
            <person name="Honma S."/>
            <person name="Kaku N."/>
            <person name="Ueki K."/>
        </authorList>
    </citation>
    <scope>NUCLEOTIDE SEQUENCE</scope>
    <source>
        <strain evidence="1">TW13</strain>
    </source>
</reference>
<organism evidence="1 2">
    <name type="scientific">Inconstantimicrobium mannanitabidum</name>
    <dbReference type="NCBI Taxonomy" id="1604901"/>
    <lineage>
        <taxon>Bacteria</taxon>
        <taxon>Bacillati</taxon>
        <taxon>Bacillota</taxon>
        <taxon>Clostridia</taxon>
        <taxon>Eubacteriales</taxon>
        <taxon>Clostridiaceae</taxon>
        <taxon>Inconstantimicrobium</taxon>
    </lineage>
</organism>
<name>A0ACB5RGT1_9CLOT</name>
<evidence type="ECO:0000313" key="2">
    <source>
        <dbReference type="Proteomes" id="UP001058074"/>
    </source>
</evidence>
<keyword evidence="2" id="KW-1185">Reference proteome</keyword>
<evidence type="ECO:0000313" key="1">
    <source>
        <dbReference type="EMBL" id="GKX68305.1"/>
    </source>
</evidence>
<gene>
    <name evidence="1" type="ORF">rsdtw13_35630</name>
</gene>